<reference evidence="2" key="1">
    <citation type="submission" date="2020-06" db="EMBL/GenBank/DDBJ databases">
        <title>WGS assembly of Ceratodon purpureus strain R40.</title>
        <authorList>
            <person name="Carey S.B."/>
            <person name="Jenkins J."/>
            <person name="Shu S."/>
            <person name="Lovell J.T."/>
            <person name="Sreedasyam A."/>
            <person name="Maumus F."/>
            <person name="Tiley G.P."/>
            <person name="Fernandez-Pozo N."/>
            <person name="Barry K."/>
            <person name="Chen C."/>
            <person name="Wang M."/>
            <person name="Lipzen A."/>
            <person name="Daum C."/>
            <person name="Saski C.A."/>
            <person name="Payton A.C."/>
            <person name="Mcbreen J.C."/>
            <person name="Conrad R.E."/>
            <person name="Kollar L.M."/>
            <person name="Olsson S."/>
            <person name="Huttunen S."/>
            <person name="Landis J.B."/>
            <person name="Wickett N.J."/>
            <person name="Johnson M.G."/>
            <person name="Rensing S.A."/>
            <person name="Grimwood J."/>
            <person name="Schmutz J."/>
            <person name="Mcdaniel S.F."/>
        </authorList>
    </citation>
    <scope>NUCLEOTIDE SEQUENCE</scope>
    <source>
        <strain evidence="2">R40</strain>
    </source>
</reference>
<gene>
    <name evidence="2" type="ORF">KC19_4G192200</name>
</gene>
<evidence type="ECO:0000313" key="3">
    <source>
        <dbReference type="Proteomes" id="UP000822688"/>
    </source>
</evidence>
<proteinExistence type="predicted"/>
<organism evidence="2 3">
    <name type="scientific">Ceratodon purpureus</name>
    <name type="common">Fire moss</name>
    <name type="synonym">Dicranum purpureum</name>
    <dbReference type="NCBI Taxonomy" id="3225"/>
    <lineage>
        <taxon>Eukaryota</taxon>
        <taxon>Viridiplantae</taxon>
        <taxon>Streptophyta</taxon>
        <taxon>Embryophyta</taxon>
        <taxon>Bryophyta</taxon>
        <taxon>Bryophytina</taxon>
        <taxon>Bryopsida</taxon>
        <taxon>Dicranidae</taxon>
        <taxon>Pseudoditrichales</taxon>
        <taxon>Ditrichaceae</taxon>
        <taxon>Ceratodon</taxon>
    </lineage>
</organism>
<feature type="region of interest" description="Disordered" evidence="1">
    <location>
        <begin position="150"/>
        <end position="197"/>
    </location>
</feature>
<comment type="caution">
    <text evidence="2">The sequence shown here is derived from an EMBL/GenBank/DDBJ whole genome shotgun (WGS) entry which is preliminary data.</text>
</comment>
<sequence>MTKILHGGRIQSLNETSDCVQVPCKLTNRCTRLPIPNCNLTRNTPKNHKTDKRCYCYMSNCKFSQIHSKSTKIREPISKPPLYHTLILAPSRVPPKLTPTTIPLFRNATITHGLAQASNKKIHSALHPSTPLQHRILLTLQQPRLSVLSSSKHHPSYTHHRPVPSPKFIQNSPTLTQAHRSSPRLSHQPTTLTKHKI</sequence>
<dbReference type="EMBL" id="CM026424">
    <property type="protein sequence ID" value="KAG0580693.1"/>
    <property type="molecule type" value="Genomic_DNA"/>
</dbReference>
<evidence type="ECO:0000256" key="1">
    <source>
        <dbReference type="SAM" id="MobiDB-lite"/>
    </source>
</evidence>
<evidence type="ECO:0000313" key="2">
    <source>
        <dbReference type="EMBL" id="KAG0580693.1"/>
    </source>
</evidence>
<dbReference type="Proteomes" id="UP000822688">
    <property type="component" value="Chromosome 4"/>
</dbReference>
<feature type="compositionally biased region" description="Polar residues" evidence="1">
    <location>
        <begin position="168"/>
        <end position="197"/>
    </location>
</feature>
<feature type="compositionally biased region" description="Basic residues" evidence="1">
    <location>
        <begin position="151"/>
        <end position="162"/>
    </location>
</feature>
<dbReference type="AlphaFoldDB" id="A0A8T0IDX3"/>
<keyword evidence="3" id="KW-1185">Reference proteome</keyword>
<name>A0A8T0IDX3_CERPU</name>
<accession>A0A8T0IDX3</accession>
<protein>
    <submittedName>
        <fullName evidence="2">Uncharacterized protein</fullName>
    </submittedName>
</protein>